<evidence type="ECO:0000313" key="1">
    <source>
        <dbReference type="EMBL" id="VEV95952.1"/>
    </source>
</evidence>
<sequence>MANFGDVVARRIAPVRGYPSSGRRVAWFGVTWNDVTWRNAACRHPWRMEKPQVNPSWRFCGRTRFGF</sequence>
<organism evidence="1">
    <name type="scientific">Pseudomonas marincola</name>
    <dbReference type="NCBI Taxonomy" id="437900"/>
    <lineage>
        <taxon>Bacteria</taxon>
        <taxon>Pseudomonadati</taxon>
        <taxon>Pseudomonadota</taxon>
        <taxon>Gammaproteobacteria</taxon>
        <taxon>Pseudomonadales</taxon>
        <taxon>Pseudomonadaceae</taxon>
        <taxon>Pseudomonas</taxon>
    </lineage>
</organism>
<proteinExistence type="predicted"/>
<dbReference type="EMBL" id="LR215729">
    <property type="protein sequence ID" value="VEV95952.1"/>
    <property type="molecule type" value="Genomic_DNA"/>
</dbReference>
<dbReference type="AlphaFoldDB" id="A0A653DZP9"/>
<reference evidence="1" key="1">
    <citation type="submission" date="2019-02" db="EMBL/GenBank/DDBJ databases">
        <authorList>
            <consortium name="Genoscope - CEA"/>
            <person name="William W."/>
        </authorList>
    </citation>
    <scope>NUCLEOTIDE SEQUENCE [LARGE SCALE GENOMIC DNA]</scope>
    <source>
        <strain evidence="1">YSy11</strain>
    </source>
</reference>
<name>A0A653DZP9_9PSED</name>
<protein>
    <submittedName>
        <fullName evidence="1">Uncharacterized protein</fullName>
    </submittedName>
</protein>
<accession>A0A653DZP9</accession>
<gene>
    <name evidence="1" type="ORF">PMYSY11_0905</name>
</gene>